<comment type="caution">
    <text evidence="1">The sequence shown here is derived from an EMBL/GenBank/DDBJ whole genome shotgun (WGS) entry which is preliminary data.</text>
</comment>
<protein>
    <submittedName>
        <fullName evidence="1">Craniofacial development protein 2</fullName>
    </submittedName>
</protein>
<dbReference type="OrthoDB" id="8195170at2759"/>
<dbReference type="InterPro" id="IPR036691">
    <property type="entry name" value="Endo/exonu/phosph_ase_sf"/>
</dbReference>
<dbReference type="Gene3D" id="3.60.10.10">
    <property type="entry name" value="Endonuclease/exonuclease/phosphatase"/>
    <property type="match status" value="1"/>
</dbReference>
<sequence length="102" mass="11780">MKAVSEFEPVNARLTRLRIRGRFNKISVYALTEDSMEKDKDEFYIKLAKLREKISKHDTLIIAGDFNAKIGKERFTEEVTGKHSLHDETTENDARLCHLAAE</sequence>
<name>A0A0J7K4C7_LASNI</name>
<accession>A0A0J7K4C7</accession>
<keyword evidence="2" id="KW-1185">Reference proteome</keyword>
<dbReference type="STRING" id="67767.A0A0J7K4C7"/>
<evidence type="ECO:0000313" key="2">
    <source>
        <dbReference type="Proteomes" id="UP000036403"/>
    </source>
</evidence>
<reference evidence="1 2" key="1">
    <citation type="submission" date="2015-04" db="EMBL/GenBank/DDBJ databases">
        <title>Lasius niger genome sequencing.</title>
        <authorList>
            <person name="Konorov E.A."/>
            <person name="Nikitin M.A."/>
            <person name="Kirill M.V."/>
            <person name="Chang P."/>
        </authorList>
    </citation>
    <scope>NUCLEOTIDE SEQUENCE [LARGE SCALE GENOMIC DNA]</scope>
    <source>
        <tissue evidence="1">Whole</tissue>
    </source>
</reference>
<dbReference type="AlphaFoldDB" id="A0A0J7K4C7"/>
<dbReference type="SUPFAM" id="SSF56219">
    <property type="entry name" value="DNase I-like"/>
    <property type="match status" value="1"/>
</dbReference>
<dbReference type="PaxDb" id="67767-A0A0J7K4C7"/>
<evidence type="ECO:0000313" key="1">
    <source>
        <dbReference type="EMBL" id="KMQ85323.1"/>
    </source>
</evidence>
<proteinExistence type="predicted"/>
<organism evidence="1 2">
    <name type="scientific">Lasius niger</name>
    <name type="common">Black garden ant</name>
    <dbReference type="NCBI Taxonomy" id="67767"/>
    <lineage>
        <taxon>Eukaryota</taxon>
        <taxon>Metazoa</taxon>
        <taxon>Ecdysozoa</taxon>
        <taxon>Arthropoda</taxon>
        <taxon>Hexapoda</taxon>
        <taxon>Insecta</taxon>
        <taxon>Pterygota</taxon>
        <taxon>Neoptera</taxon>
        <taxon>Endopterygota</taxon>
        <taxon>Hymenoptera</taxon>
        <taxon>Apocrita</taxon>
        <taxon>Aculeata</taxon>
        <taxon>Formicoidea</taxon>
        <taxon>Formicidae</taxon>
        <taxon>Formicinae</taxon>
        <taxon>Lasius</taxon>
        <taxon>Lasius</taxon>
    </lineage>
</organism>
<gene>
    <name evidence="1" type="ORF">RF55_16200</name>
</gene>
<dbReference type="EMBL" id="LBMM01014109">
    <property type="protein sequence ID" value="KMQ85323.1"/>
    <property type="molecule type" value="Genomic_DNA"/>
</dbReference>
<dbReference type="Proteomes" id="UP000036403">
    <property type="component" value="Unassembled WGS sequence"/>
</dbReference>